<protein>
    <recommendedName>
        <fullName evidence="1">SGNH hydrolase-type esterase domain-containing protein</fullName>
    </recommendedName>
</protein>
<sequence length="328" mass="33980">MTGVVALGDSITVGVGDVGVSTTGEHAAWSSARVDDDVPRVGWAAHLATLLGARTFTNLATNGARARDVSGSQLGHALELGPTVATLLVGGNDVLRSDFDPREVATHVSLSVAALRDAGAVVLLVRLPTIGLFDLLPGPVRRVMRRRIAAVNAAVDEIGAPRRPHGSVPLVLDAAGCMGRWGPEGWHVDRVHPSAAGHRRLALEAAHHLVRAGALGPAGGSGGGAEAVVLRAAALSALPPAPPLTARLGWLVAEGIPWTVRRGRDLLPGLTRAIVEDLRAERAARALPVSTFAGPRAVRDAANVDLAGARLELPDLAALDRPVRRHRA</sequence>
<dbReference type="Gene3D" id="3.40.50.1110">
    <property type="entry name" value="SGNH hydrolase"/>
    <property type="match status" value="1"/>
</dbReference>
<dbReference type="InterPro" id="IPR053140">
    <property type="entry name" value="GDSL_Rv0518-like"/>
</dbReference>
<dbReference type="Proteomes" id="UP001321475">
    <property type="component" value="Chromosome"/>
</dbReference>
<proteinExistence type="predicted"/>
<evidence type="ECO:0000313" key="3">
    <source>
        <dbReference type="Proteomes" id="UP001321475"/>
    </source>
</evidence>
<dbReference type="CDD" id="cd01832">
    <property type="entry name" value="SGNH_hydrolase_like_1"/>
    <property type="match status" value="1"/>
</dbReference>
<keyword evidence="3" id="KW-1185">Reference proteome</keyword>
<dbReference type="SUPFAM" id="SSF52266">
    <property type="entry name" value="SGNH hydrolase"/>
    <property type="match status" value="1"/>
</dbReference>
<reference evidence="3" key="1">
    <citation type="journal article" date="2019" name="Int. J. Syst. Evol. Microbiol.">
        <title>The Global Catalogue of Microorganisms (GCM) 10K type strain sequencing project: providing services to taxonomists for standard genome sequencing and annotation.</title>
        <authorList>
            <consortium name="The Broad Institute Genomics Platform"/>
            <consortium name="The Broad Institute Genome Sequencing Center for Infectious Disease"/>
            <person name="Wu L."/>
            <person name="Ma J."/>
        </authorList>
    </citation>
    <scope>NUCLEOTIDE SEQUENCE [LARGE SCALE GENOMIC DNA]</scope>
    <source>
        <strain evidence="3">NBRC 108565</strain>
    </source>
</reference>
<dbReference type="Pfam" id="PF13472">
    <property type="entry name" value="Lipase_GDSL_2"/>
    <property type="match status" value="1"/>
</dbReference>
<feature type="domain" description="SGNH hydrolase-type esterase" evidence="1">
    <location>
        <begin position="6"/>
        <end position="200"/>
    </location>
</feature>
<name>A0ABM8G393_9CELL</name>
<dbReference type="RefSeq" id="WP_286216969.1">
    <property type="nucleotide sequence ID" value="NZ_AP027729.1"/>
</dbReference>
<dbReference type="InterPro" id="IPR036514">
    <property type="entry name" value="SGNH_hydro_sf"/>
</dbReference>
<dbReference type="PANTHER" id="PTHR43784">
    <property type="entry name" value="GDSL-LIKE LIPASE/ACYLHYDROLASE, PUTATIVE (AFU_ORTHOLOGUE AFUA_2G00820)-RELATED"/>
    <property type="match status" value="1"/>
</dbReference>
<evidence type="ECO:0000259" key="1">
    <source>
        <dbReference type="Pfam" id="PF13472"/>
    </source>
</evidence>
<dbReference type="PANTHER" id="PTHR43784:SF2">
    <property type="entry name" value="GDSL-LIKE LIPASE_ACYLHYDROLASE, PUTATIVE (AFU_ORTHOLOGUE AFUA_2G00820)-RELATED"/>
    <property type="match status" value="1"/>
</dbReference>
<organism evidence="2 3">
    <name type="scientific">Paraoerskovia sediminicola</name>
    <dbReference type="NCBI Taxonomy" id="1138587"/>
    <lineage>
        <taxon>Bacteria</taxon>
        <taxon>Bacillati</taxon>
        <taxon>Actinomycetota</taxon>
        <taxon>Actinomycetes</taxon>
        <taxon>Micrococcales</taxon>
        <taxon>Cellulomonadaceae</taxon>
        <taxon>Paraoerskovia</taxon>
    </lineage>
</organism>
<dbReference type="InterPro" id="IPR013830">
    <property type="entry name" value="SGNH_hydro"/>
</dbReference>
<dbReference type="EMBL" id="AP027729">
    <property type="protein sequence ID" value="BDZ42494.1"/>
    <property type="molecule type" value="Genomic_DNA"/>
</dbReference>
<accession>A0ABM8G393</accession>
<evidence type="ECO:0000313" key="2">
    <source>
        <dbReference type="EMBL" id="BDZ42494.1"/>
    </source>
</evidence>
<gene>
    <name evidence="2" type="ORF">GCM10025865_17930</name>
</gene>